<evidence type="ECO:0008006" key="5">
    <source>
        <dbReference type="Google" id="ProtNLM"/>
    </source>
</evidence>
<dbReference type="Proteomes" id="UP000015241">
    <property type="component" value="Unassembled WGS sequence"/>
</dbReference>
<dbReference type="InParanoid" id="S8E6C3"/>
<feature type="compositionally biased region" description="Basic residues" evidence="1">
    <location>
        <begin position="98"/>
        <end position="107"/>
    </location>
</feature>
<keyword evidence="4" id="KW-1185">Reference proteome</keyword>
<evidence type="ECO:0000256" key="1">
    <source>
        <dbReference type="SAM" id="MobiDB-lite"/>
    </source>
</evidence>
<keyword evidence="2" id="KW-0812">Transmembrane</keyword>
<proteinExistence type="predicted"/>
<keyword evidence="2" id="KW-1133">Transmembrane helix</keyword>
<protein>
    <recommendedName>
        <fullName evidence="5">WW domain-containing protein</fullName>
    </recommendedName>
</protein>
<sequence length="689" mass="78231">MYLSPEDRPGSRPTSRPTSAHYQKDSDEDDPYPISVQTASSSPRTRNSSHISLGSHQHPPRASVYGDHLAPSSRPSSRASVRVTNRLSTYITPEDSHRRRGRSRTRARSPGGRTPASSRPRPDSVVSLHGEKASLRSRSNAAFPAGSPPAPVPPLPVNRPRRKQKVYPVMQTHRYDRGTKLQERPFEYTIQPMQMTYQLEDVPDTWEPHTHPEGTLYFRHRHRRIYTEAWLCESEVLNEIEDFLVQLDESVHEFGYLLPPDAELVLELENIPPGAEHNDLETGKPASHYWTYYFVHHASRVLFWVHPHEVTPEMEILRGFHSASHIKHGIEEFYWKHFEYFPNRQTVSNDLLEEVLSMLVYKNVDQLTSMSSTVGMKPDDLQKLASVIKTAKSLGSNQYTACAVGRLMCLFAHDRYHYYYGQKVARLDRYQSLFDSSGRGKRTALAALLSPVLFNAPEVHLKSLERIWVDQIINEIPWSQFINKLQTDWQEAVLTATVLLNANISFMTINDVDNGSGPRTPAQIASFVSTIASIASTVIGMLLVRQYRVKPKETATDAVTYLTSRRHPKLGLETLAIMYSLPYALLMWAVVTFLVAFALECFHIYDIPTISATATTWGLAAMLLVLCLYTIWEGGDISVHQWFMDVWESTQGRLRTFYARVMKKNPGDEEATPEQSSATASPEIAMETC</sequence>
<reference evidence="3 4" key="1">
    <citation type="journal article" date="2012" name="Science">
        <title>The Paleozoic origin of enzymatic lignin decomposition reconstructed from 31 fungal genomes.</title>
        <authorList>
            <person name="Floudas D."/>
            <person name="Binder M."/>
            <person name="Riley R."/>
            <person name="Barry K."/>
            <person name="Blanchette R.A."/>
            <person name="Henrissat B."/>
            <person name="Martinez A.T."/>
            <person name="Otillar R."/>
            <person name="Spatafora J.W."/>
            <person name="Yadav J.S."/>
            <person name="Aerts A."/>
            <person name="Benoit I."/>
            <person name="Boyd A."/>
            <person name="Carlson A."/>
            <person name="Copeland A."/>
            <person name="Coutinho P.M."/>
            <person name="de Vries R.P."/>
            <person name="Ferreira P."/>
            <person name="Findley K."/>
            <person name="Foster B."/>
            <person name="Gaskell J."/>
            <person name="Glotzer D."/>
            <person name="Gorecki P."/>
            <person name="Heitman J."/>
            <person name="Hesse C."/>
            <person name="Hori C."/>
            <person name="Igarashi K."/>
            <person name="Jurgens J.A."/>
            <person name="Kallen N."/>
            <person name="Kersten P."/>
            <person name="Kohler A."/>
            <person name="Kuees U."/>
            <person name="Kumar T.K.A."/>
            <person name="Kuo A."/>
            <person name="LaButti K."/>
            <person name="Larrondo L.F."/>
            <person name="Lindquist E."/>
            <person name="Ling A."/>
            <person name="Lombard V."/>
            <person name="Lucas S."/>
            <person name="Lundell T."/>
            <person name="Martin R."/>
            <person name="McLaughlin D.J."/>
            <person name="Morgenstern I."/>
            <person name="Morin E."/>
            <person name="Murat C."/>
            <person name="Nagy L.G."/>
            <person name="Nolan M."/>
            <person name="Ohm R.A."/>
            <person name="Patyshakuliyeva A."/>
            <person name="Rokas A."/>
            <person name="Ruiz-Duenas F.J."/>
            <person name="Sabat G."/>
            <person name="Salamov A."/>
            <person name="Samejima M."/>
            <person name="Schmutz J."/>
            <person name="Slot J.C."/>
            <person name="St John F."/>
            <person name="Stenlid J."/>
            <person name="Sun H."/>
            <person name="Sun S."/>
            <person name="Syed K."/>
            <person name="Tsang A."/>
            <person name="Wiebenga A."/>
            <person name="Young D."/>
            <person name="Pisabarro A."/>
            <person name="Eastwood D.C."/>
            <person name="Martin F."/>
            <person name="Cullen D."/>
            <person name="Grigoriev I.V."/>
            <person name="Hibbett D.S."/>
        </authorList>
    </citation>
    <scope>NUCLEOTIDE SEQUENCE</scope>
    <source>
        <strain evidence="4">FP-58527</strain>
    </source>
</reference>
<evidence type="ECO:0000313" key="4">
    <source>
        <dbReference type="Proteomes" id="UP000015241"/>
    </source>
</evidence>
<feature type="region of interest" description="Disordered" evidence="1">
    <location>
        <begin position="1"/>
        <end position="160"/>
    </location>
</feature>
<feature type="transmembrane region" description="Helical" evidence="2">
    <location>
        <begin position="524"/>
        <end position="544"/>
    </location>
</feature>
<feature type="compositionally biased region" description="Polar residues" evidence="1">
    <location>
        <begin position="35"/>
        <end position="55"/>
    </location>
</feature>
<dbReference type="STRING" id="743788.S8E6C3"/>
<feature type="transmembrane region" description="Helical" evidence="2">
    <location>
        <begin position="575"/>
        <end position="598"/>
    </location>
</feature>
<evidence type="ECO:0000256" key="2">
    <source>
        <dbReference type="SAM" id="Phobius"/>
    </source>
</evidence>
<dbReference type="EMBL" id="KE504148">
    <property type="protein sequence ID" value="EPT00617.1"/>
    <property type="molecule type" value="Genomic_DNA"/>
</dbReference>
<feature type="compositionally biased region" description="Polar residues" evidence="1">
    <location>
        <begin position="12"/>
        <end position="21"/>
    </location>
</feature>
<feature type="compositionally biased region" description="Pro residues" evidence="1">
    <location>
        <begin position="146"/>
        <end position="157"/>
    </location>
</feature>
<feature type="compositionally biased region" description="Low complexity" evidence="1">
    <location>
        <begin position="70"/>
        <end position="83"/>
    </location>
</feature>
<feature type="region of interest" description="Disordered" evidence="1">
    <location>
        <begin position="666"/>
        <end position="689"/>
    </location>
</feature>
<organism evidence="3 4">
    <name type="scientific">Fomitopsis schrenkii</name>
    <name type="common">Brown rot fungus</name>
    <dbReference type="NCBI Taxonomy" id="2126942"/>
    <lineage>
        <taxon>Eukaryota</taxon>
        <taxon>Fungi</taxon>
        <taxon>Dikarya</taxon>
        <taxon>Basidiomycota</taxon>
        <taxon>Agaricomycotina</taxon>
        <taxon>Agaricomycetes</taxon>
        <taxon>Polyporales</taxon>
        <taxon>Fomitopsis</taxon>
    </lineage>
</organism>
<gene>
    <name evidence="3" type="ORF">FOMPIDRAFT_1146419</name>
</gene>
<dbReference type="AlphaFoldDB" id="S8E6C3"/>
<accession>S8E6C3</accession>
<name>S8E6C3_FOMSC</name>
<dbReference type="HOGENOM" id="CLU_008617_0_0_1"/>
<feature type="compositionally biased region" description="Basic and acidic residues" evidence="1">
    <location>
        <begin position="1"/>
        <end position="10"/>
    </location>
</feature>
<feature type="transmembrane region" description="Helical" evidence="2">
    <location>
        <begin position="610"/>
        <end position="632"/>
    </location>
</feature>
<keyword evidence="2" id="KW-0472">Membrane</keyword>
<dbReference type="OrthoDB" id="2657661at2759"/>
<dbReference type="eggNOG" id="ENOG502SKZI">
    <property type="taxonomic scope" value="Eukaryota"/>
</dbReference>
<evidence type="ECO:0000313" key="3">
    <source>
        <dbReference type="EMBL" id="EPT00617.1"/>
    </source>
</evidence>